<dbReference type="PANTHER" id="PTHR32063">
    <property type="match status" value="1"/>
</dbReference>
<keyword evidence="1" id="KW-0812">Transmembrane</keyword>
<proteinExistence type="predicted"/>
<dbReference type="Gene3D" id="1.20.1640.10">
    <property type="entry name" value="Multidrug efflux transporter AcrB transmembrane domain"/>
    <property type="match status" value="2"/>
</dbReference>
<gene>
    <name evidence="2" type="ORF">ACFQ07_25975</name>
</gene>
<evidence type="ECO:0000256" key="1">
    <source>
        <dbReference type="SAM" id="Phobius"/>
    </source>
</evidence>
<dbReference type="PANTHER" id="PTHR32063:SF0">
    <property type="entry name" value="SWARMING MOTILITY PROTEIN SWRC"/>
    <property type="match status" value="1"/>
</dbReference>
<accession>A0ABW3CP42</accession>
<dbReference type="InterPro" id="IPR001036">
    <property type="entry name" value="Acrflvin-R"/>
</dbReference>
<feature type="transmembrane region" description="Helical" evidence="1">
    <location>
        <begin position="101"/>
        <end position="121"/>
    </location>
</feature>
<dbReference type="EMBL" id="JBHTIR010003745">
    <property type="protein sequence ID" value="MFD0855717.1"/>
    <property type="molecule type" value="Genomic_DNA"/>
</dbReference>
<dbReference type="Pfam" id="PF00873">
    <property type="entry name" value="ACR_tran"/>
    <property type="match status" value="1"/>
</dbReference>
<feature type="transmembrane region" description="Helical" evidence="1">
    <location>
        <begin position="274"/>
        <end position="292"/>
    </location>
</feature>
<name>A0ABW3CP42_9ACTN</name>
<dbReference type="Proteomes" id="UP001597083">
    <property type="component" value="Unassembled WGS sequence"/>
</dbReference>
<protein>
    <submittedName>
        <fullName evidence="2">Efflux RND transporter permease subunit</fullName>
    </submittedName>
</protein>
<dbReference type="SUPFAM" id="SSF82866">
    <property type="entry name" value="Multidrug efflux transporter AcrB transmembrane domain"/>
    <property type="match status" value="1"/>
</dbReference>
<feature type="non-terminal residue" evidence="2">
    <location>
        <position position="1"/>
    </location>
</feature>
<dbReference type="PRINTS" id="PR00702">
    <property type="entry name" value="ACRIFLAVINRP"/>
</dbReference>
<feature type="non-terminal residue" evidence="2">
    <location>
        <position position="425"/>
    </location>
</feature>
<evidence type="ECO:0000313" key="3">
    <source>
        <dbReference type="Proteomes" id="UP001597083"/>
    </source>
</evidence>
<feature type="transmembrane region" description="Helical" evidence="1">
    <location>
        <begin position="172"/>
        <end position="192"/>
    </location>
</feature>
<dbReference type="Gene3D" id="3.30.70.1430">
    <property type="entry name" value="Multidrug efflux transporter AcrB pore domain"/>
    <property type="match status" value="1"/>
</dbReference>
<sequence length="425" mass="44317">ADVQLGDATATSLTRTDGRPSLGLTVTLAPEGSASSVSDEITGMMSDLEGKLGNDAQLTVVFDQGPMVSDSIQSLLEEGLLGLVMAVLVIVVFLRSARSTLVTAVSIPLSLVIALISLKLFDYSLNMLTLGALTIAVGRVVDDSIVVLENIKRHLGYGEERSAAIMSGVREVAGAVTSSTLTTVAVFLPIALVGDIVGQLFRPFSIAVTVAMMASLVVSLTIIPILAYWFLKPPATGDDPEAFRRKVEEEERNGFLQRTYVPVIGFATKFRKSVLAGAVVILIGTFALAGGLKTAFIGEQDTPSLTVSQELAPGTSLATTDAAAKRAEQIIDSIDGVDSYQVTAGSQGPFSMGGAETASYTVVLEEGSDADAISETLKTRLNGLSGAGEFTVASSDGTGFSSDIQVQEAAADDEVRVTAARQVEQ</sequence>
<keyword evidence="1" id="KW-0472">Membrane</keyword>
<dbReference type="Gene3D" id="3.30.70.1440">
    <property type="entry name" value="Multidrug efflux transporter AcrB pore domain"/>
    <property type="match status" value="1"/>
</dbReference>
<dbReference type="InterPro" id="IPR027463">
    <property type="entry name" value="AcrB_DN_DC_subdom"/>
</dbReference>
<keyword evidence="1" id="KW-1133">Transmembrane helix</keyword>
<comment type="caution">
    <text evidence="2">The sequence shown here is derived from an EMBL/GenBank/DDBJ whole genome shotgun (WGS) entry which is preliminary data.</text>
</comment>
<dbReference type="SUPFAM" id="SSF82693">
    <property type="entry name" value="Multidrug efflux transporter AcrB pore domain, PN1, PN2, PC1 and PC2 subdomains"/>
    <property type="match status" value="1"/>
</dbReference>
<keyword evidence="3" id="KW-1185">Reference proteome</keyword>
<dbReference type="Gene3D" id="3.30.2090.10">
    <property type="entry name" value="Multidrug efflux transporter AcrB TolC docking domain, DN and DC subdomains"/>
    <property type="match status" value="1"/>
</dbReference>
<feature type="transmembrane region" description="Helical" evidence="1">
    <location>
        <begin position="75"/>
        <end position="94"/>
    </location>
</feature>
<dbReference type="Gene3D" id="3.30.70.1320">
    <property type="entry name" value="Multidrug efflux transporter AcrB pore domain like"/>
    <property type="match status" value="1"/>
</dbReference>
<reference evidence="3" key="1">
    <citation type="journal article" date="2019" name="Int. J. Syst. Evol. Microbiol.">
        <title>The Global Catalogue of Microorganisms (GCM) 10K type strain sequencing project: providing services to taxonomists for standard genome sequencing and annotation.</title>
        <authorList>
            <consortium name="The Broad Institute Genomics Platform"/>
            <consortium name="The Broad Institute Genome Sequencing Center for Infectious Disease"/>
            <person name="Wu L."/>
            <person name="Ma J."/>
        </authorList>
    </citation>
    <scope>NUCLEOTIDE SEQUENCE [LARGE SCALE GENOMIC DNA]</scope>
    <source>
        <strain evidence="3">JCM 31696</strain>
    </source>
</reference>
<organism evidence="2 3">
    <name type="scientific">Actinomadura adrarensis</name>
    <dbReference type="NCBI Taxonomy" id="1819600"/>
    <lineage>
        <taxon>Bacteria</taxon>
        <taxon>Bacillati</taxon>
        <taxon>Actinomycetota</taxon>
        <taxon>Actinomycetes</taxon>
        <taxon>Streptosporangiales</taxon>
        <taxon>Thermomonosporaceae</taxon>
        <taxon>Actinomadura</taxon>
    </lineage>
</organism>
<feature type="transmembrane region" description="Helical" evidence="1">
    <location>
        <begin position="204"/>
        <end position="231"/>
    </location>
</feature>
<evidence type="ECO:0000313" key="2">
    <source>
        <dbReference type="EMBL" id="MFD0855717.1"/>
    </source>
</evidence>